<organism evidence="2 3">
    <name type="scientific">Nocardia wallacei</name>
    <dbReference type="NCBI Taxonomy" id="480035"/>
    <lineage>
        <taxon>Bacteria</taxon>
        <taxon>Bacillati</taxon>
        <taxon>Actinomycetota</taxon>
        <taxon>Actinomycetes</taxon>
        <taxon>Mycobacteriales</taxon>
        <taxon>Nocardiaceae</taxon>
        <taxon>Nocardia</taxon>
    </lineage>
</organism>
<dbReference type="EMBL" id="AP023396">
    <property type="protein sequence ID" value="BCK57695.1"/>
    <property type="molecule type" value="Genomic_DNA"/>
</dbReference>
<dbReference type="SUPFAM" id="SSF54593">
    <property type="entry name" value="Glyoxalase/Bleomycin resistance protein/Dihydroxybiphenyl dioxygenase"/>
    <property type="match status" value="2"/>
</dbReference>
<dbReference type="AlphaFoldDB" id="A0A7G1KQY5"/>
<feature type="domain" description="VOC" evidence="1">
    <location>
        <begin position="9"/>
        <end position="123"/>
    </location>
</feature>
<keyword evidence="3" id="KW-1185">Reference proteome</keyword>
<evidence type="ECO:0000313" key="3">
    <source>
        <dbReference type="Proteomes" id="UP000516173"/>
    </source>
</evidence>
<evidence type="ECO:0000259" key="1">
    <source>
        <dbReference type="PROSITE" id="PS51819"/>
    </source>
</evidence>
<dbReference type="Pfam" id="PF00903">
    <property type="entry name" value="Glyoxalase"/>
    <property type="match status" value="2"/>
</dbReference>
<dbReference type="PROSITE" id="PS51819">
    <property type="entry name" value="VOC"/>
    <property type="match status" value="2"/>
</dbReference>
<name>A0A7G1KQY5_9NOCA</name>
<proteinExistence type="predicted"/>
<accession>A0A7G1KQY5</accession>
<dbReference type="RefSeq" id="WP_187684565.1">
    <property type="nucleotide sequence ID" value="NZ_AP023396.1"/>
</dbReference>
<feature type="domain" description="VOC" evidence="1">
    <location>
        <begin position="146"/>
        <end position="262"/>
    </location>
</feature>
<reference evidence="2 3" key="1">
    <citation type="submission" date="2020-08" db="EMBL/GenBank/DDBJ databases">
        <title>Genome Sequencing of Nocardia wallacei strain FMUON74 and assembly.</title>
        <authorList>
            <person name="Toyokawa M."/>
            <person name="Uesaka K."/>
        </authorList>
    </citation>
    <scope>NUCLEOTIDE SEQUENCE [LARGE SCALE GENOMIC DNA]</scope>
    <source>
        <strain evidence="2 3">FMUON74</strain>
    </source>
</reference>
<dbReference type="Gene3D" id="3.10.180.10">
    <property type="entry name" value="2,3-Dihydroxybiphenyl 1,2-Dioxygenase, domain 1"/>
    <property type="match status" value="2"/>
</dbReference>
<dbReference type="PANTHER" id="PTHR33993:SF10">
    <property type="entry name" value="CONSERVED PROTEIN"/>
    <property type="match status" value="1"/>
</dbReference>
<protein>
    <recommendedName>
        <fullName evidence="1">VOC domain-containing protein</fullName>
    </recommendedName>
</protein>
<dbReference type="GeneID" id="80349903"/>
<sequence length="264" mass="27728">MTYTFKPGDPIWVDLFTTDPDGAVAFYGELFGWAAERGGPELGGYISFSKDGEPVAGAMRNDGTSGGPDQWTVYLNSPDAQATVDAAAANGGQVVLPPMDVAVLGRMAVVGDPGGAGIGVWQPGVHRGFGALGTVSDGRWSEHVGIPSWFELHTAAYPAALEFYRNAFGWQDPFTISDAAEFRYTTIHSTTPMLGGVMDTSVFPVEVPGGWHVYFGAEDVDAAVETVVDLGGAVVQEPEDTPYGRMAAVTDPTGVGFRLGGNKS</sequence>
<dbReference type="InterPro" id="IPR004360">
    <property type="entry name" value="Glyas_Fos-R_dOase_dom"/>
</dbReference>
<dbReference type="CDD" id="cd07247">
    <property type="entry name" value="SgaA_N_like"/>
    <property type="match status" value="2"/>
</dbReference>
<dbReference type="KEGG" id="nwl:NWFMUON74_54670"/>
<evidence type="ECO:0000313" key="2">
    <source>
        <dbReference type="EMBL" id="BCK57695.1"/>
    </source>
</evidence>
<dbReference type="InterPro" id="IPR052164">
    <property type="entry name" value="Anthracycline_SecMetBiosynth"/>
</dbReference>
<dbReference type="InterPro" id="IPR029068">
    <property type="entry name" value="Glyas_Bleomycin-R_OHBP_Dase"/>
</dbReference>
<dbReference type="InterPro" id="IPR037523">
    <property type="entry name" value="VOC_core"/>
</dbReference>
<gene>
    <name evidence="2" type="ORF">NWFMUON74_54670</name>
</gene>
<dbReference type="Proteomes" id="UP000516173">
    <property type="component" value="Chromosome"/>
</dbReference>
<dbReference type="PANTHER" id="PTHR33993">
    <property type="entry name" value="GLYOXALASE-RELATED"/>
    <property type="match status" value="1"/>
</dbReference>